<dbReference type="InParanoid" id="A0A0G4GXU6"/>
<dbReference type="EMBL" id="CDMY01000869">
    <property type="protein sequence ID" value="CEM35930.1"/>
    <property type="molecule type" value="Genomic_DNA"/>
</dbReference>
<protein>
    <submittedName>
        <fullName evidence="2">Uncharacterized protein</fullName>
    </submittedName>
</protein>
<evidence type="ECO:0000313" key="3">
    <source>
        <dbReference type="Proteomes" id="UP000041254"/>
    </source>
</evidence>
<dbReference type="PhylomeDB" id="A0A0G4GXU6"/>
<feature type="chain" id="PRO_5005191158" evidence="1">
    <location>
        <begin position="29"/>
        <end position="837"/>
    </location>
</feature>
<dbReference type="Proteomes" id="UP000041254">
    <property type="component" value="Unassembled WGS sequence"/>
</dbReference>
<keyword evidence="1" id="KW-0732">Signal</keyword>
<evidence type="ECO:0000313" key="2">
    <source>
        <dbReference type="EMBL" id="CEM35930.1"/>
    </source>
</evidence>
<evidence type="ECO:0000256" key="1">
    <source>
        <dbReference type="SAM" id="SignalP"/>
    </source>
</evidence>
<gene>
    <name evidence="2" type="ORF">Vbra_19016</name>
</gene>
<reference evidence="2 3" key="1">
    <citation type="submission" date="2014-11" db="EMBL/GenBank/DDBJ databases">
        <authorList>
            <person name="Zhu J."/>
            <person name="Qi W."/>
            <person name="Song R."/>
        </authorList>
    </citation>
    <scope>NUCLEOTIDE SEQUENCE [LARGE SCALE GENOMIC DNA]</scope>
</reference>
<organism evidence="2 3">
    <name type="scientific">Vitrella brassicaformis (strain CCMP3155)</name>
    <dbReference type="NCBI Taxonomy" id="1169540"/>
    <lineage>
        <taxon>Eukaryota</taxon>
        <taxon>Sar</taxon>
        <taxon>Alveolata</taxon>
        <taxon>Colpodellida</taxon>
        <taxon>Vitrellaceae</taxon>
        <taxon>Vitrella</taxon>
    </lineage>
</organism>
<accession>A0A0G4GXU6</accession>
<dbReference type="VEuPathDB" id="CryptoDB:Vbra_19016"/>
<feature type="signal peptide" evidence="1">
    <location>
        <begin position="1"/>
        <end position="28"/>
    </location>
</feature>
<keyword evidence="3" id="KW-1185">Reference proteome</keyword>
<sequence length="837" mass="90655">MPISSPLLQQSTLVRRCLFVFLLADARAVVAQFRYTPSCIFGNNRIRDGVTANADCQPDVPPPGLPPYATCVPDPLLFFNSDKGEQMAFGVCINEMFGPLLPPKSEDTSILRDWPGFEKLCWPASFDKCINTVNPFAPNRDCYDVLDAAEIAETSGVDPAFLAIGDHNNNPKNFSQLVPGTYLVKDVALEAWADSIENLGDTDSCMRIRGRMEGSHEDFFVDLSCNTTEGVSAIVSFDCPELVIHGVLKVVNASEAECIGIEAQIELTGAGLVDEANSTRARFANYTAEQRLTLVAEGEETGFITTRGIALISPGFNFPLGLLTFPTTVPPSCPSLLNERIFTITSGDVGTGSVLVTTASGFGYDPNDIERLFEVEEGSGRFANDFNKWCREAPPMNRRPPHELAGIKTPSPWFPLFKTGQSPAFPLFNARTVARYSVTSAFHPNKIADEFGISLDNLETGSSLDLILKAQLGDLLDQEAGVYVECRGLVLQTLPAGFSEPYLIPGGLKTGSIAAVGLDPEVGTLGDTVFVDVLINETDGSTTSLRDEGVVANLSQHNCFGANQTGQREINATVLVYERLEEGSRSSEDVIFHTECKIGFECFEACSGARLPVSSPAAVQSGTYELLDAPFQTIRSSYETISGYSAPPRSLLVGVGFQGDFLSLSEGGPAFGDKINTQLFDLLAAEGLQLSLPEVLLTSSMTLLKAEYTLLSLAEGEAATVETCFNAESRTRVTSKDLVHGPFWSTLGSRFEVFLSNSHYDQKYRSHPFRGPLLNDDELGLRSESQISVNVSADSSAIWNAAALFGRLGTFCKRPHPACGCNRTFCDGFFCDEIDEV</sequence>
<name>A0A0G4GXU6_VITBC</name>
<dbReference type="AlphaFoldDB" id="A0A0G4GXU6"/>
<proteinExistence type="predicted"/>